<keyword evidence="2" id="KW-1185">Reference proteome</keyword>
<proteinExistence type="predicted"/>
<comment type="caution">
    <text evidence="1">The sequence shown here is derived from an EMBL/GenBank/DDBJ whole genome shotgun (WGS) entry which is preliminary data.</text>
</comment>
<accession>A0A4E0QX68</accession>
<protein>
    <submittedName>
        <fullName evidence="1">Uncharacterized protein</fullName>
    </submittedName>
</protein>
<reference evidence="1 2" key="1">
    <citation type="journal article" date="2016" name="Front. Microbiol.">
        <title>Single-Cell (Meta-)Genomics of a Dimorphic Candidatus Thiomargarita nelsonii Reveals Genomic Plasticity.</title>
        <authorList>
            <person name="Flood B.E."/>
            <person name="Fliss P."/>
            <person name="Jones D.S."/>
            <person name="Dick G.J."/>
            <person name="Jain S."/>
            <person name="Kaster A.K."/>
            <person name="Winkel M."/>
            <person name="Mussmann M."/>
            <person name="Bailey J."/>
        </authorList>
    </citation>
    <scope>NUCLEOTIDE SEQUENCE [LARGE SCALE GENOMIC DNA]</scope>
    <source>
        <strain evidence="1">Hydrate Ridge</strain>
    </source>
</reference>
<dbReference type="Proteomes" id="UP000030428">
    <property type="component" value="Unassembled WGS sequence"/>
</dbReference>
<evidence type="ECO:0000313" key="1">
    <source>
        <dbReference type="EMBL" id="TGO03585.1"/>
    </source>
</evidence>
<name>A0A4E0QX68_9GAMM</name>
<evidence type="ECO:0000313" key="2">
    <source>
        <dbReference type="Proteomes" id="UP000030428"/>
    </source>
</evidence>
<organism evidence="1 2">
    <name type="scientific">Candidatus Thiomargarita nelsonii</name>
    <dbReference type="NCBI Taxonomy" id="1003181"/>
    <lineage>
        <taxon>Bacteria</taxon>
        <taxon>Pseudomonadati</taxon>
        <taxon>Pseudomonadota</taxon>
        <taxon>Gammaproteobacteria</taxon>
        <taxon>Thiotrichales</taxon>
        <taxon>Thiotrichaceae</taxon>
        <taxon>Thiomargarita</taxon>
    </lineage>
</organism>
<dbReference type="AlphaFoldDB" id="A0A4E0QX68"/>
<sequence length="107" mass="12020">MNLSKQIIHKQVEHIVKENYLDEEIGKARSKAYVQLCVATVLEMDRDSTLDCIVDGGGDFKIDAIQYSDPTTGDFTVSIFQGKYSANLEKEANFRETDVISIISSIR</sequence>
<gene>
    <name evidence="1" type="ORF">PN36_03635</name>
</gene>
<dbReference type="EMBL" id="JSZA02000010">
    <property type="protein sequence ID" value="TGO03585.1"/>
    <property type="molecule type" value="Genomic_DNA"/>
</dbReference>